<feature type="region of interest" description="Disordered" evidence="1">
    <location>
        <begin position="114"/>
        <end position="141"/>
    </location>
</feature>
<name>F4RSP8_MELLP</name>
<sequence length="336" mass="36858">MRIPPNHYLRLGAGSSRSKIPLTTMNQLDLCHQAAISCGSSHLTSPGEEHTNPPLPQPQLRASNIVPLSHSTFPHSQAVWSPDPDQSITTSTSYPVLNTHTQQTDKEVHLIVKKKRKRVKKEPPLPSPPTQAPDLFYNSEPVPLPESHPVHQSQDIQDTLKTSVGHDPLVDYELEPAPDSDCLPSPTLFPTTHTASTVVEPLTTNIYLSNTDQLSTIGEADKGDGSFLLESLLPPPLAHHRDENTPISPIQVSSKKAKVAIQVQGEAHLQRSARHNKTEVATDATSVCVPWRSAQTCVTKNVCTSYWNHHTLHFFLTVGLIQYNLFTGLPSTALAL</sequence>
<dbReference type="VEuPathDB" id="FungiDB:MELLADRAFT_88707"/>
<reference evidence="3" key="1">
    <citation type="journal article" date="2011" name="Proc. Natl. Acad. Sci. U.S.A.">
        <title>Obligate biotrophy features unraveled by the genomic analysis of rust fungi.</title>
        <authorList>
            <person name="Duplessis S."/>
            <person name="Cuomo C.A."/>
            <person name="Lin Y.-C."/>
            <person name="Aerts A."/>
            <person name="Tisserant E."/>
            <person name="Veneault-Fourrey C."/>
            <person name="Joly D.L."/>
            <person name="Hacquard S."/>
            <person name="Amselem J."/>
            <person name="Cantarel B.L."/>
            <person name="Chiu R."/>
            <person name="Coutinho P.M."/>
            <person name="Feau N."/>
            <person name="Field M."/>
            <person name="Frey P."/>
            <person name="Gelhaye E."/>
            <person name="Goldberg J."/>
            <person name="Grabherr M.G."/>
            <person name="Kodira C.D."/>
            <person name="Kohler A."/>
            <person name="Kuees U."/>
            <person name="Lindquist E.A."/>
            <person name="Lucas S.M."/>
            <person name="Mago R."/>
            <person name="Mauceli E."/>
            <person name="Morin E."/>
            <person name="Murat C."/>
            <person name="Pangilinan J.L."/>
            <person name="Park R."/>
            <person name="Pearson M."/>
            <person name="Quesneville H."/>
            <person name="Rouhier N."/>
            <person name="Sakthikumar S."/>
            <person name="Salamov A.A."/>
            <person name="Schmutz J."/>
            <person name="Selles B."/>
            <person name="Shapiro H."/>
            <person name="Tanguay P."/>
            <person name="Tuskan G.A."/>
            <person name="Henrissat B."/>
            <person name="Van de Peer Y."/>
            <person name="Rouze P."/>
            <person name="Ellis J.G."/>
            <person name="Dodds P.N."/>
            <person name="Schein J.E."/>
            <person name="Zhong S."/>
            <person name="Hamelin R.C."/>
            <person name="Grigoriev I.V."/>
            <person name="Szabo L.J."/>
            <person name="Martin F."/>
        </authorList>
    </citation>
    <scope>NUCLEOTIDE SEQUENCE [LARGE SCALE GENOMIC DNA]</scope>
    <source>
        <strain evidence="3">98AG31 / pathotype 3-4-7</strain>
    </source>
</reference>
<evidence type="ECO:0000256" key="1">
    <source>
        <dbReference type="SAM" id="MobiDB-lite"/>
    </source>
</evidence>
<evidence type="ECO:0000313" key="2">
    <source>
        <dbReference type="EMBL" id="EGG04640.1"/>
    </source>
</evidence>
<gene>
    <name evidence="2" type="ORF">MELLADRAFT_88707</name>
</gene>
<accession>F4RSP8</accession>
<evidence type="ECO:0000313" key="3">
    <source>
        <dbReference type="Proteomes" id="UP000001072"/>
    </source>
</evidence>
<dbReference type="Proteomes" id="UP000001072">
    <property type="component" value="Unassembled WGS sequence"/>
</dbReference>
<dbReference type="HOGENOM" id="CLU_826612_0_0_1"/>
<dbReference type="GeneID" id="18934966"/>
<dbReference type="RefSeq" id="XP_007412079.1">
    <property type="nucleotide sequence ID" value="XM_007412017.1"/>
</dbReference>
<dbReference type="KEGG" id="mlr:MELLADRAFT_88707"/>
<protein>
    <submittedName>
        <fullName evidence="2">Uncharacterized protein</fullName>
    </submittedName>
</protein>
<organism evidence="3">
    <name type="scientific">Melampsora larici-populina (strain 98AG31 / pathotype 3-4-7)</name>
    <name type="common">Poplar leaf rust fungus</name>
    <dbReference type="NCBI Taxonomy" id="747676"/>
    <lineage>
        <taxon>Eukaryota</taxon>
        <taxon>Fungi</taxon>
        <taxon>Dikarya</taxon>
        <taxon>Basidiomycota</taxon>
        <taxon>Pucciniomycotina</taxon>
        <taxon>Pucciniomycetes</taxon>
        <taxon>Pucciniales</taxon>
        <taxon>Melampsoraceae</taxon>
        <taxon>Melampsora</taxon>
    </lineage>
</organism>
<keyword evidence="3" id="KW-1185">Reference proteome</keyword>
<dbReference type="AlphaFoldDB" id="F4RSP8"/>
<dbReference type="InParanoid" id="F4RSP8"/>
<dbReference type="EMBL" id="GL883117">
    <property type="protein sequence ID" value="EGG04640.1"/>
    <property type="molecule type" value="Genomic_DNA"/>
</dbReference>
<proteinExistence type="predicted"/>